<evidence type="ECO:0000313" key="14">
    <source>
        <dbReference type="Proteomes" id="UP000516052"/>
    </source>
</evidence>
<keyword evidence="14" id="KW-1185">Reference proteome</keyword>
<dbReference type="CDD" id="cd01672">
    <property type="entry name" value="TMPK"/>
    <property type="match status" value="1"/>
</dbReference>
<feature type="compositionally biased region" description="Basic and acidic residues" evidence="11">
    <location>
        <begin position="1"/>
        <end position="20"/>
    </location>
</feature>
<dbReference type="EC" id="2.7.4.9" evidence="2 10"/>
<name>A0A7H0IBN1_9ACTN</name>
<dbReference type="GO" id="GO:0006233">
    <property type="term" value="P:dTDP biosynthetic process"/>
    <property type="evidence" value="ECO:0007669"/>
    <property type="project" value="InterPro"/>
</dbReference>
<dbReference type="GO" id="GO:0006235">
    <property type="term" value="P:dTTP biosynthetic process"/>
    <property type="evidence" value="ECO:0007669"/>
    <property type="project" value="UniProtKB-UniRule"/>
</dbReference>
<dbReference type="GO" id="GO:0005737">
    <property type="term" value="C:cytoplasm"/>
    <property type="evidence" value="ECO:0007669"/>
    <property type="project" value="TreeGrafter"/>
</dbReference>
<evidence type="ECO:0000256" key="1">
    <source>
        <dbReference type="ARBA" id="ARBA00009776"/>
    </source>
</evidence>
<organism evidence="13 14">
    <name type="scientific">Streptomyces roseirectus</name>
    <dbReference type="NCBI Taxonomy" id="2768066"/>
    <lineage>
        <taxon>Bacteria</taxon>
        <taxon>Bacillati</taxon>
        <taxon>Actinomycetota</taxon>
        <taxon>Actinomycetes</taxon>
        <taxon>Kitasatosporales</taxon>
        <taxon>Streptomycetaceae</taxon>
        <taxon>Streptomyces</taxon>
    </lineage>
</organism>
<protein>
    <recommendedName>
        <fullName evidence="3 10">Thymidylate kinase</fullName>
        <ecNumber evidence="2 10">2.7.4.9</ecNumber>
    </recommendedName>
    <alternativeName>
        <fullName evidence="10">dTMP kinase</fullName>
    </alternativeName>
</protein>
<dbReference type="PANTHER" id="PTHR10344:SF4">
    <property type="entry name" value="UMP-CMP KINASE 2, MITOCHONDRIAL"/>
    <property type="match status" value="1"/>
</dbReference>
<dbReference type="InterPro" id="IPR027417">
    <property type="entry name" value="P-loop_NTPase"/>
</dbReference>
<proteinExistence type="inferred from homology"/>
<evidence type="ECO:0000256" key="11">
    <source>
        <dbReference type="SAM" id="MobiDB-lite"/>
    </source>
</evidence>
<evidence type="ECO:0000259" key="12">
    <source>
        <dbReference type="Pfam" id="PF02223"/>
    </source>
</evidence>
<keyword evidence="7 10" id="KW-0418">Kinase</keyword>
<evidence type="ECO:0000256" key="4">
    <source>
        <dbReference type="ARBA" id="ARBA00022679"/>
    </source>
</evidence>
<dbReference type="EMBL" id="CP060828">
    <property type="protein sequence ID" value="QNP70197.1"/>
    <property type="molecule type" value="Genomic_DNA"/>
</dbReference>
<dbReference type="Gene3D" id="3.40.50.300">
    <property type="entry name" value="P-loop containing nucleotide triphosphate hydrolases"/>
    <property type="match status" value="1"/>
</dbReference>
<dbReference type="NCBIfam" id="TIGR00041">
    <property type="entry name" value="DTMP_kinase"/>
    <property type="match status" value="1"/>
</dbReference>
<evidence type="ECO:0000313" key="13">
    <source>
        <dbReference type="EMBL" id="QNP70197.1"/>
    </source>
</evidence>
<feature type="region of interest" description="Disordered" evidence="11">
    <location>
        <begin position="1"/>
        <end position="50"/>
    </location>
</feature>
<evidence type="ECO:0000256" key="5">
    <source>
        <dbReference type="ARBA" id="ARBA00022727"/>
    </source>
</evidence>
<evidence type="ECO:0000256" key="9">
    <source>
        <dbReference type="ARBA" id="ARBA00048743"/>
    </source>
</evidence>
<sequence length="261" mass="28279">MGPRSEPDLRQLHDVGRVREGLPGGRHRVRRTDRRRRHRAVPRGARALPHAPGGGDVVTGLFVTIDGPGGVGKSTVTTAVAAELRSAGVAVCQTREPSDTPLGRLARQGTETYRGMAMACLIAADRYVHLDEVIRPALAQGTTVVCDRYIASSLVLQVLDGVDRDVVWELNRHADMPDLAVIVNARTEVIEKRLTSRGAHSRYEREPGNAARECTAYRETARFLMAAGVRVLQLDASAASPDEIARAVAVAIQELWTRGSA</sequence>
<keyword evidence="4 10" id="KW-0808">Transferase</keyword>
<accession>A0A7H0IBN1</accession>
<comment type="caution">
    <text evidence="10">Lacks conserved residue(s) required for the propagation of feature annotation.</text>
</comment>
<dbReference type="Pfam" id="PF02223">
    <property type="entry name" value="Thymidylate_kin"/>
    <property type="match status" value="1"/>
</dbReference>
<dbReference type="InterPro" id="IPR039430">
    <property type="entry name" value="Thymidylate_kin-like_dom"/>
</dbReference>
<evidence type="ECO:0000256" key="8">
    <source>
        <dbReference type="ARBA" id="ARBA00022840"/>
    </source>
</evidence>
<keyword evidence="6 10" id="KW-0547">Nucleotide-binding</keyword>
<feature type="domain" description="Thymidylate kinase-like" evidence="12">
    <location>
        <begin position="65"/>
        <end position="215"/>
    </location>
</feature>
<comment type="catalytic activity">
    <reaction evidence="9 10">
        <text>dTMP + ATP = dTDP + ADP</text>
        <dbReference type="Rhea" id="RHEA:13517"/>
        <dbReference type="ChEBI" id="CHEBI:30616"/>
        <dbReference type="ChEBI" id="CHEBI:58369"/>
        <dbReference type="ChEBI" id="CHEBI:63528"/>
        <dbReference type="ChEBI" id="CHEBI:456216"/>
        <dbReference type="EC" id="2.7.4.9"/>
    </reaction>
</comment>
<comment type="function">
    <text evidence="10">Phosphorylation of dTMP to form dTDP in both de novo and salvage pathways of dTTP synthesis.</text>
</comment>
<evidence type="ECO:0000256" key="10">
    <source>
        <dbReference type="HAMAP-Rule" id="MF_00165"/>
    </source>
</evidence>
<keyword evidence="5 10" id="KW-0545">Nucleotide biosynthesis</keyword>
<keyword evidence="8 10" id="KW-0067">ATP-binding</keyword>
<dbReference type="GO" id="GO:0005524">
    <property type="term" value="F:ATP binding"/>
    <property type="evidence" value="ECO:0007669"/>
    <property type="project" value="UniProtKB-UniRule"/>
</dbReference>
<evidence type="ECO:0000256" key="3">
    <source>
        <dbReference type="ARBA" id="ARBA00017144"/>
    </source>
</evidence>
<dbReference type="HAMAP" id="MF_00165">
    <property type="entry name" value="Thymidylate_kinase"/>
    <property type="match status" value="1"/>
</dbReference>
<comment type="similarity">
    <text evidence="1 10">Belongs to the thymidylate kinase family.</text>
</comment>
<feature type="compositionally biased region" description="Basic residues" evidence="11">
    <location>
        <begin position="25"/>
        <end position="41"/>
    </location>
</feature>
<evidence type="ECO:0000256" key="6">
    <source>
        <dbReference type="ARBA" id="ARBA00022741"/>
    </source>
</evidence>
<dbReference type="KEGG" id="sroi:IAG44_12550"/>
<dbReference type="PANTHER" id="PTHR10344">
    <property type="entry name" value="THYMIDYLATE KINASE"/>
    <property type="match status" value="1"/>
</dbReference>
<dbReference type="GO" id="GO:0006227">
    <property type="term" value="P:dUDP biosynthetic process"/>
    <property type="evidence" value="ECO:0007669"/>
    <property type="project" value="TreeGrafter"/>
</dbReference>
<reference evidence="13 14" key="1">
    <citation type="submission" date="2020-08" db="EMBL/GenBank/DDBJ databases">
        <title>A novel species.</title>
        <authorList>
            <person name="Gao J."/>
        </authorList>
    </citation>
    <scope>NUCLEOTIDE SEQUENCE [LARGE SCALE GENOMIC DNA]</scope>
    <source>
        <strain evidence="13 14">CRXT-G-22</strain>
    </source>
</reference>
<dbReference type="AlphaFoldDB" id="A0A7H0IBN1"/>
<dbReference type="GO" id="GO:0004798">
    <property type="term" value="F:dTMP kinase activity"/>
    <property type="evidence" value="ECO:0007669"/>
    <property type="project" value="UniProtKB-UniRule"/>
</dbReference>
<gene>
    <name evidence="10 13" type="primary">tmk</name>
    <name evidence="13" type="ORF">IAG44_12550</name>
</gene>
<evidence type="ECO:0000256" key="7">
    <source>
        <dbReference type="ARBA" id="ARBA00022777"/>
    </source>
</evidence>
<dbReference type="SUPFAM" id="SSF52540">
    <property type="entry name" value="P-loop containing nucleoside triphosphate hydrolases"/>
    <property type="match status" value="1"/>
</dbReference>
<dbReference type="InterPro" id="IPR018094">
    <property type="entry name" value="Thymidylate_kinase"/>
</dbReference>
<dbReference type="Proteomes" id="UP000516052">
    <property type="component" value="Chromosome"/>
</dbReference>
<evidence type="ECO:0000256" key="2">
    <source>
        <dbReference type="ARBA" id="ARBA00012980"/>
    </source>
</evidence>